<accession>A0A1S5Y321</accession>
<gene>
    <name evidence="1" type="ORF">JDFR1000234_29</name>
</gene>
<sequence>MWEITINTEYLAYLKSGIVVENGKYFIISGCVDFTRKAIELFAFRTNDERLGKWTTNDIVKDALLVILHENIHEILIEFLGSKFVSADYDNIALKLENWLFGKKERD</sequence>
<name>A0A1S5Y321_9VIRU</name>
<dbReference type="EMBL" id="KY229235">
    <property type="protein sequence ID" value="AQQ75504.1"/>
    <property type="molecule type" value="Genomic_DNA"/>
</dbReference>
<evidence type="ECO:0000313" key="1">
    <source>
        <dbReference type="EMBL" id="AQQ75504.1"/>
    </source>
</evidence>
<proteinExistence type="predicted"/>
<organism evidence="1">
    <name type="scientific">uncultured archaeal virus</name>
    <dbReference type="NCBI Taxonomy" id="1960247"/>
    <lineage>
        <taxon>Viruses</taxon>
        <taxon>environmental samples</taxon>
    </lineage>
</organism>
<protein>
    <submittedName>
        <fullName evidence="1">Uncharacterized protein</fullName>
    </submittedName>
</protein>
<reference evidence="1" key="1">
    <citation type="journal article" date="2017" name="MBio">
        <title>Viruses in the Oceanic Basement.</title>
        <authorList>
            <person name="Nigro O.D."/>
            <person name="Jungbluth S.P."/>
            <person name="Steward G.F."/>
            <person name="Rappe M.S."/>
        </authorList>
    </citation>
    <scope>NUCLEOTIDE SEQUENCE</scope>
    <source>
        <strain evidence="1">JdFR1000234</strain>
    </source>
</reference>